<reference evidence="1 2" key="1">
    <citation type="submission" date="2013-12" db="EMBL/GenBank/DDBJ databases">
        <title>A Varibaculum cambriense genome reconstructed from a premature infant gut community with otherwise low bacterial novelty that shifts toward anaerobic metabolism during the third week of life.</title>
        <authorList>
            <person name="Brown C.T."/>
            <person name="Sharon I."/>
            <person name="Thomas B.C."/>
            <person name="Castelle C.J."/>
            <person name="Morowitz M.J."/>
            <person name="Banfield J.F."/>
        </authorList>
    </citation>
    <scope>NUCLEOTIDE SEQUENCE [LARGE SCALE GENOMIC DNA]</scope>
    <source>
        <strain evidence="2">DORA_A_5_14_21</strain>
    </source>
</reference>
<feature type="non-terminal residue" evidence="1">
    <location>
        <position position="1"/>
    </location>
</feature>
<sequence length="92" mass="9980">VLFPNAVSWQKGMTTEDYIEKCGGLTQKSGNARIIVIRQNGAAVNAEDVDSLKPGDEIMVLPKYESKNIEVTRGISTILYQLAVGAKVILSL</sequence>
<proteinExistence type="predicted"/>
<dbReference type="EMBL" id="AZLZ01001023">
    <property type="protein sequence ID" value="ETJ25819.1"/>
    <property type="molecule type" value="Genomic_DNA"/>
</dbReference>
<dbReference type="Gene3D" id="3.10.560.10">
    <property type="entry name" value="Outer membrane lipoprotein wza domain like"/>
    <property type="match status" value="1"/>
</dbReference>
<dbReference type="Proteomes" id="UP000018853">
    <property type="component" value="Unassembled WGS sequence"/>
</dbReference>
<organism evidence="1 2">
    <name type="scientific">Escherichia coli DORA_A_5_14_21</name>
    <dbReference type="NCBI Taxonomy" id="1403943"/>
    <lineage>
        <taxon>Bacteria</taxon>
        <taxon>Pseudomonadati</taxon>
        <taxon>Pseudomonadota</taxon>
        <taxon>Gammaproteobacteria</taxon>
        <taxon>Enterobacterales</taxon>
        <taxon>Enterobacteriaceae</taxon>
        <taxon>Escherichia</taxon>
    </lineage>
</organism>
<name>W1XAJ0_ECOLX</name>
<accession>W1XAJ0</accession>
<comment type="caution">
    <text evidence="1">The sequence shown here is derived from an EMBL/GenBank/DDBJ whole genome shotgun (WGS) entry which is preliminary data.</text>
</comment>
<gene>
    <name evidence="1" type="ORF">Q609_ECAC01023G0002</name>
</gene>
<dbReference type="PATRIC" id="fig|1403943.3.peg.1175"/>
<dbReference type="AlphaFoldDB" id="W1XAJ0"/>
<protein>
    <submittedName>
        <fullName evidence="1">Polysialic acid transport protein kpsD</fullName>
    </submittedName>
</protein>
<evidence type="ECO:0000313" key="1">
    <source>
        <dbReference type="EMBL" id="ETJ25819.1"/>
    </source>
</evidence>
<evidence type="ECO:0000313" key="2">
    <source>
        <dbReference type="Proteomes" id="UP000018853"/>
    </source>
</evidence>